<name>A0A828SPH8_ACIBA</name>
<dbReference type="Proteomes" id="UP000003204">
    <property type="component" value="Unassembled WGS sequence"/>
</dbReference>
<dbReference type="EMBL" id="ACYS02000051">
    <property type="protein sequence ID" value="EGJ68511.1"/>
    <property type="molecule type" value="Genomic_DNA"/>
</dbReference>
<proteinExistence type="predicted"/>
<gene>
    <name evidence="1" type="ORF">HMPREF0022_01721</name>
</gene>
<sequence>MGDAWEAVLIGANEDLDNIPKQFISVNELLEIFADLEKTTLEKSAQWLINNKQILNAAKKLVLKNEYTLVEYEHSDNDFYNCPIEALSLIASGEDCDPFSDYVGFSRYVILMSLKELGLDIGDALINNSRAYIAKNCHEYDDNFYKKQCAYLISMIGQSPALELPIQQEKDINNTYLLNPSNPNYIPAYALLLRIHHDLNTVGRFEGTKQKRVADCLEEYGQHYGVQNTPTNAIHFSNLIKVRTTAKDEASTAMKKILSQEQK</sequence>
<comment type="caution">
    <text evidence="1">The sequence shown here is derived from an EMBL/GenBank/DDBJ whole genome shotgun (WGS) entry which is preliminary data.</text>
</comment>
<evidence type="ECO:0000313" key="2">
    <source>
        <dbReference type="Proteomes" id="UP000003204"/>
    </source>
</evidence>
<evidence type="ECO:0000313" key="1">
    <source>
        <dbReference type="EMBL" id="EGJ68511.1"/>
    </source>
</evidence>
<dbReference type="AlphaFoldDB" id="A0A828SPH8"/>
<reference evidence="1 2" key="1">
    <citation type="submission" date="2011-04" db="EMBL/GenBank/DDBJ databases">
        <authorList>
            <person name="Weinstock G."/>
            <person name="Sodergren E."/>
            <person name="Clifton S."/>
            <person name="Fulton L."/>
            <person name="Fulton B."/>
            <person name="Courtney L."/>
            <person name="Fronick C."/>
            <person name="Harrison M."/>
            <person name="Strong C."/>
            <person name="Farmer C."/>
            <person name="Delahaunty K."/>
            <person name="Markovic C."/>
            <person name="Hall O."/>
            <person name="Minx P."/>
            <person name="Tomlinson C."/>
            <person name="Mitreva M."/>
            <person name="Hou S."/>
            <person name="Chen J."/>
            <person name="Wollam A."/>
            <person name="Pepin K.H."/>
            <person name="Johnson M."/>
            <person name="Bhonagiri V."/>
            <person name="Zhang X."/>
            <person name="Suruliraj S."/>
            <person name="Warren W."/>
            <person name="Chinwalla A."/>
            <person name="Mardis E.R."/>
            <person name="Wilson R.K."/>
        </authorList>
    </citation>
    <scope>NUCLEOTIDE SEQUENCE [LARGE SCALE GENOMIC DNA]</scope>
    <source>
        <strain evidence="1 2">6014059</strain>
    </source>
</reference>
<protein>
    <submittedName>
        <fullName evidence="1">Uncharacterized protein</fullName>
    </submittedName>
</protein>
<accession>A0A828SPH8</accession>
<organism evidence="1 2">
    <name type="scientific">Acinetobacter baumannii 6014059</name>
    <dbReference type="NCBI Taxonomy" id="525242"/>
    <lineage>
        <taxon>Bacteria</taxon>
        <taxon>Pseudomonadati</taxon>
        <taxon>Pseudomonadota</taxon>
        <taxon>Gammaproteobacteria</taxon>
        <taxon>Moraxellales</taxon>
        <taxon>Moraxellaceae</taxon>
        <taxon>Acinetobacter</taxon>
        <taxon>Acinetobacter calcoaceticus/baumannii complex</taxon>
    </lineage>
</organism>